<organism evidence="2 3">
    <name type="scientific">Aedoeadaptatus ivorii</name>
    <dbReference type="NCBI Taxonomy" id="54006"/>
    <lineage>
        <taxon>Bacteria</taxon>
        <taxon>Bacillati</taxon>
        <taxon>Bacillota</taxon>
        <taxon>Tissierellia</taxon>
        <taxon>Tissierellales</taxon>
        <taxon>Peptoniphilaceae</taxon>
        <taxon>Aedoeadaptatus</taxon>
    </lineage>
</organism>
<dbReference type="KEGG" id="piv:NCTC13079_01256"/>
<dbReference type="Proteomes" id="UP000269544">
    <property type="component" value="Chromosome"/>
</dbReference>
<proteinExistence type="predicted"/>
<name>A0A448V2L7_9FIRM</name>
<dbReference type="InterPro" id="IPR005025">
    <property type="entry name" value="FMN_Rdtase-like_dom"/>
</dbReference>
<keyword evidence="2" id="KW-0560">Oxidoreductase</keyword>
<dbReference type="PANTHER" id="PTHR30543:SF21">
    <property type="entry name" value="NAD(P)H-DEPENDENT FMN REDUCTASE LOT6"/>
    <property type="match status" value="1"/>
</dbReference>
<evidence type="ECO:0000313" key="2">
    <source>
        <dbReference type="EMBL" id="VEJ36063.1"/>
    </source>
</evidence>
<dbReference type="EC" id="1.7.1.6" evidence="2"/>
<dbReference type="InterPro" id="IPR050712">
    <property type="entry name" value="NAD(P)H-dep_reductase"/>
</dbReference>
<dbReference type="SUPFAM" id="SSF52218">
    <property type="entry name" value="Flavoproteins"/>
    <property type="match status" value="1"/>
</dbReference>
<dbReference type="PANTHER" id="PTHR30543">
    <property type="entry name" value="CHROMATE REDUCTASE"/>
    <property type="match status" value="1"/>
</dbReference>
<evidence type="ECO:0000259" key="1">
    <source>
        <dbReference type="Pfam" id="PF03358"/>
    </source>
</evidence>
<sequence length="181" mass="20169">MSKKTGLIVGSLQKNSWNRKVAEVVQKLFPDGYEAEFIEIKDLPLFNEDFEKDLEEPESYAPFREAVKEKDGIIFFTPEYNRTFTPAIKNAVDVGSRPYGKNVWDGKPAAVVSASPGTGGGMAANLGLRQGLVCLNLILLQKPEVYLAQIHNSFAGGELSDRTKALLEQFVEAYIEHLNRF</sequence>
<dbReference type="GO" id="GO:0005829">
    <property type="term" value="C:cytosol"/>
    <property type="evidence" value="ECO:0007669"/>
    <property type="project" value="TreeGrafter"/>
</dbReference>
<dbReference type="RefSeq" id="WP_126465860.1">
    <property type="nucleotide sequence ID" value="NZ_LR134523.1"/>
</dbReference>
<dbReference type="AlphaFoldDB" id="A0A448V2L7"/>
<accession>A0A448V2L7</accession>
<keyword evidence="3" id="KW-1185">Reference proteome</keyword>
<feature type="domain" description="NADPH-dependent FMN reductase-like" evidence="1">
    <location>
        <begin position="6"/>
        <end position="151"/>
    </location>
</feature>
<dbReference type="Pfam" id="PF03358">
    <property type="entry name" value="FMN_red"/>
    <property type="match status" value="1"/>
</dbReference>
<dbReference type="Gene3D" id="3.40.50.360">
    <property type="match status" value="1"/>
</dbReference>
<dbReference type="GO" id="GO:0010181">
    <property type="term" value="F:FMN binding"/>
    <property type="evidence" value="ECO:0007669"/>
    <property type="project" value="TreeGrafter"/>
</dbReference>
<dbReference type="GO" id="GO:0050446">
    <property type="term" value="F:azobenzene reductase (NADP+) activity"/>
    <property type="evidence" value="ECO:0007669"/>
    <property type="project" value="UniProtKB-EC"/>
</dbReference>
<dbReference type="EMBL" id="LR134523">
    <property type="protein sequence ID" value="VEJ36063.1"/>
    <property type="molecule type" value="Genomic_DNA"/>
</dbReference>
<evidence type="ECO:0000313" key="3">
    <source>
        <dbReference type="Proteomes" id="UP000269544"/>
    </source>
</evidence>
<dbReference type="OrthoDB" id="9806724at2"/>
<gene>
    <name evidence="2" type="primary">azr</name>
    <name evidence="2" type="ORF">NCTC13079_01256</name>
</gene>
<protein>
    <submittedName>
        <fullName evidence="2">NADPH azoreductase</fullName>
        <ecNumber evidence="2">1.7.1.6</ecNumber>
    </submittedName>
</protein>
<dbReference type="InterPro" id="IPR029039">
    <property type="entry name" value="Flavoprotein-like_sf"/>
</dbReference>
<reference evidence="2 3" key="1">
    <citation type="submission" date="2018-12" db="EMBL/GenBank/DDBJ databases">
        <authorList>
            <consortium name="Pathogen Informatics"/>
        </authorList>
    </citation>
    <scope>NUCLEOTIDE SEQUENCE [LARGE SCALE GENOMIC DNA]</scope>
    <source>
        <strain evidence="2 3">NCTC13079</strain>
    </source>
</reference>